<evidence type="ECO:0000313" key="2">
    <source>
        <dbReference type="EMBL" id="XBY42917.1"/>
    </source>
</evidence>
<evidence type="ECO:0000256" key="1">
    <source>
        <dbReference type="SAM" id="MobiDB-lite"/>
    </source>
</evidence>
<evidence type="ECO:0008006" key="3">
    <source>
        <dbReference type="Google" id="ProtNLM"/>
    </source>
</evidence>
<sequence>MKITSSPDQPRLPSSDAVGTGGGPKMSALMVSNSADVSPSFLRAFRSDPSIGRFMNDRAGGRDLVQTFEMDFGKEIADLLFGKATAKGPAGVAQAPLDGDRFAGE</sequence>
<feature type="region of interest" description="Disordered" evidence="1">
    <location>
        <begin position="1"/>
        <end position="29"/>
    </location>
</feature>
<gene>
    <name evidence="2" type="ORF">ABS361_12430</name>
</gene>
<accession>A0AAU7X5E4</accession>
<proteinExistence type="predicted"/>
<dbReference type="RefSeq" id="WP_407048020.1">
    <property type="nucleotide sequence ID" value="NZ_CP158568.1"/>
</dbReference>
<dbReference type="EMBL" id="CP158568">
    <property type="protein sequence ID" value="XBY42917.1"/>
    <property type="molecule type" value="Genomic_DNA"/>
</dbReference>
<reference evidence="2" key="1">
    <citation type="submission" date="2024-06" db="EMBL/GenBank/DDBJ databases">
        <title>Methylostella associata gen. nov., sp. nov., a novel Ancalomicrobiaceae-affiliated facultatively methylotrophic bacteria that feed on methanotrophs of the genus Methylococcus.</title>
        <authorList>
            <person name="Saltykova V."/>
            <person name="Danilova O.V."/>
            <person name="Oshkin I.Y."/>
            <person name="Belova S.E."/>
            <person name="Pimenov N.V."/>
            <person name="Dedysh S.N."/>
        </authorList>
    </citation>
    <scope>NUCLEOTIDE SEQUENCE</scope>
    <source>
        <strain evidence="2">S20</strain>
    </source>
</reference>
<name>A0AAU7X5E4_9HYPH</name>
<dbReference type="AlphaFoldDB" id="A0AAU7X5E4"/>
<protein>
    <recommendedName>
        <fullName evidence="3">Flagellar protein FlgJ N-terminal domain-containing protein</fullName>
    </recommendedName>
</protein>
<organism evidence="2">
    <name type="scientific">Methyloraptor flagellatus</name>
    <dbReference type="NCBI Taxonomy" id="3162530"/>
    <lineage>
        <taxon>Bacteria</taxon>
        <taxon>Pseudomonadati</taxon>
        <taxon>Pseudomonadota</taxon>
        <taxon>Alphaproteobacteria</taxon>
        <taxon>Hyphomicrobiales</taxon>
        <taxon>Ancalomicrobiaceae</taxon>
        <taxon>Methyloraptor</taxon>
    </lineage>
</organism>
<dbReference type="KEGG" id="mflg:ABS361_12430"/>